<evidence type="ECO:0000256" key="7">
    <source>
        <dbReference type="ARBA" id="ARBA00023180"/>
    </source>
</evidence>
<keyword evidence="8" id="KW-0393">Immunoglobulin domain</keyword>
<evidence type="ECO:0000256" key="4">
    <source>
        <dbReference type="ARBA" id="ARBA00022989"/>
    </source>
</evidence>
<evidence type="ECO:0000313" key="13">
    <source>
        <dbReference type="Proteomes" id="UP001205998"/>
    </source>
</evidence>
<dbReference type="InterPro" id="IPR003598">
    <property type="entry name" value="Ig_sub2"/>
</dbReference>
<reference evidence="12" key="1">
    <citation type="submission" date="2018-07" db="EMBL/GenBank/DDBJ databases">
        <title>Comparative genomics of catfishes provides insights into carnivory and benthic adaptation.</title>
        <authorList>
            <person name="Zhang Y."/>
            <person name="Wang D."/>
            <person name="Peng Z."/>
            <person name="Zheng S."/>
            <person name="Shao F."/>
            <person name="Tao W."/>
        </authorList>
    </citation>
    <scope>NUCLEOTIDE SEQUENCE</scope>
    <source>
        <strain evidence="12">Chongqing</strain>
    </source>
</reference>
<evidence type="ECO:0000256" key="6">
    <source>
        <dbReference type="ARBA" id="ARBA00023157"/>
    </source>
</evidence>
<keyword evidence="6" id="KW-1015">Disulfide bond</keyword>
<evidence type="ECO:0000256" key="5">
    <source>
        <dbReference type="ARBA" id="ARBA00023136"/>
    </source>
</evidence>
<comment type="subcellular location">
    <subcellularLocation>
        <location evidence="1">Membrane</location>
        <topology evidence="1">Single-pass type I membrane protein</topology>
    </subcellularLocation>
</comment>
<evidence type="ECO:0000259" key="11">
    <source>
        <dbReference type="PROSITE" id="PS50835"/>
    </source>
</evidence>
<dbReference type="AlphaFoldDB" id="A0AAD5A9W7"/>
<dbReference type="SMART" id="SM00409">
    <property type="entry name" value="IG"/>
    <property type="match status" value="1"/>
</dbReference>
<dbReference type="InterPro" id="IPR036179">
    <property type="entry name" value="Ig-like_dom_sf"/>
</dbReference>
<dbReference type="PANTHER" id="PTHR13869">
    <property type="entry name" value="MYELIN P0 RELATED"/>
    <property type="match status" value="1"/>
</dbReference>
<dbReference type="Proteomes" id="UP001205998">
    <property type="component" value="Unassembled WGS sequence"/>
</dbReference>
<evidence type="ECO:0000256" key="9">
    <source>
        <dbReference type="SAM" id="MobiDB-lite"/>
    </source>
</evidence>
<organism evidence="12 13">
    <name type="scientific">Silurus asotus</name>
    <name type="common">Amur catfish</name>
    <name type="synonym">Parasilurus asotus</name>
    <dbReference type="NCBI Taxonomy" id="30991"/>
    <lineage>
        <taxon>Eukaryota</taxon>
        <taxon>Metazoa</taxon>
        <taxon>Chordata</taxon>
        <taxon>Craniata</taxon>
        <taxon>Vertebrata</taxon>
        <taxon>Euteleostomi</taxon>
        <taxon>Actinopterygii</taxon>
        <taxon>Neopterygii</taxon>
        <taxon>Teleostei</taxon>
        <taxon>Ostariophysi</taxon>
        <taxon>Siluriformes</taxon>
        <taxon>Siluridae</taxon>
        <taxon>Silurus</taxon>
    </lineage>
</organism>
<dbReference type="EMBL" id="MU564939">
    <property type="protein sequence ID" value="KAI5611812.1"/>
    <property type="molecule type" value="Genomic_DNA"/>
</dbReference>
<dbReference type="PANTHER" id="PTHR13869:SF24">
    <property type="entry name" value="BASEMENT MEMBRANE-SPECIFIC HEPARAN SULFATE PROTEOGLYCAN CORE PROTEIN-LIKE"/>
    <property type="match status" value="1"/>
</dbReference>
<protein>
    <recommendedName>
        <fullName evidence="11">Ig-like domain-containing protein</fullName>
    </recommendedName>
</protein>
<dbReference type="SMART" id="SM00408">
    <property type="entry name" value="IGc2"/>
    <property type="match status" value="1"/>
</dbReference>
<dbReference type="InterPro" id="IPR000920">
    <property type="entry name" value="Myelin_P0-rel"/>
</dbReference>
<dbReference type="Pfam" id="PF07686">
    <property type="entry name" value="V-set"/>
    <property type="match status" value="1"/>
</dbReference>
<keyword evidence="2 10" id="KW-0812">Transmembrane</keyword>
<keyword evidence="3" id="KW-0732">Signal</keyword>
<evidence type="ECO:0000256" key="3">
    <source>
        <dbReference type="ARBA" id="ARBA00022729"/>
    </source>
</evidence>
<dbReference type="Gene3D" id="2.60.40.10">
    <property type="entry name" value="Immunoglobulins"/>
    <property type="match status" value="1"/>
</dbReference>
<accession>A0AAD5A9W7</accession>
<dbReference type="SMART" id="SM00406">
    <property type="entry name" value="IGv"/>
    <property type="match status" value="1"/>
</dbReference>
<keyword evidence="4 10" id="KW-1133">Transmembrane helix</keyword>
<evidence type="ECO:0000313" key="12">
    <source>
        <dbReference type="EMBL" id="KAI5611812.1"/>
    </source>
</evidence>
<dbReference type="GO" id="GO:0005886">
    <property type="term" value="C:plasma membrane"/>
    <property type="evidence" value="ECO:0007669"/>
    <property type="project" value="TreeGrafter"/>
</dbReference>
<dbReference type="InterPro" id="IPR013783">
    <property type="entry name" value="Ig-like_fold"/>
</dbReference>
<comment type="caution">
    <text evidence="12">The sequence shown here is derived from an EMBL/GenBank/DDBJ whole genome shotgun (WGS) entry which is preliminary data.</text>
</comment>
<sequence length="194" mass="21739">CELVNKTVIEEVTGLIGESVVLPCVCTDLQNDPKRVTWKFNKNNHSHKMYSKQTGHHSNRVKLVSKNPPGNLSLLISDLTEEDQGIYRCSVQADHRDLRLSVKGGRGQNLTKFYCTVFSIVAVLLLVISSVVAFICWRLKGRRRSGKNFITAGRPDRKGNPKDQTVPDVTYSTVSHMNTAEEARVQINDGEKTE</sequence>
<dbReference type="InterPro" id="IPR013106">
    <property type="entry name" value="Ig_V-set"/>
</dbReference>
<dbReference type="InterPro" id="IPR007110">
    <property type="entry name" value="Ig-like_dom"/>
</dbReference>
<dbReference type="SUPFAM" id="SSF48726">
    <property type="entry name" value="Immunoglobulin"/>
    <property type="match status" value="1"/>
</dbReference>
<gene>
    <name evidence="12" type="ORF">C0J50_11798</name>
</gene>
<name>A0AAD5A9W7_SILAS</name>
<evidence type="ECO:0000256" key="10">
    <source>
        <dbReference type="SAM" id="Phobius"/>
    </source>
</evidence>
<feature type="transmembrane region" description="Helical" evidence="10">
    <location>
        <begin position="117"/>
        <end position="137"/>
    </location>
</feature>
<keyword evidence="7" id="KW-0325">Glycoprotein</keyword>
<feature type="non-terminal residue" evidence="12">
    <location>
        <position position="194"/>
    </location>
</feature>
<keyword evidence="5 10" id="KW-0472">Membrane</keyword>
<evidence type="ECO:0000256" key="2">
    <source>
        <dbReference type="ARBA" id="ARBA00022692"/>
    </source>
</evidence>
<evidence type="ECO:0000256" key="8">
    <source>
        <dbReference type="ARBA" id="ARBA00023319"/>
    </source>
</evidence>
<feature type="domain" description="Ig-like" evidence="11">
    <location>
        <begin position="17"/>
        <end position="101"/>
    </location>
</feature>
<dbReference type="InterPro" id="IPR003599">
    <property type="entry name" value="Ig_sub"/>
</dbReference>
<proteinExistence type="predicted"/>
<dbReference type="PROSITE" id="PS50835">
    <property type="entry name" value="IG_LIKE"/>
    <property type="match status" value="1"/>
</dbReference>
<evidence type="ECO:0000256" key="1">
    <source>
        <dbReference type="ARBA" id="ARBA00004479"/>
    </source>
</evidence>
<keyword evidence="13" id="KW-1185">Reference proteome</keyword>
<feature type="region of interest" description="Disordered" evidence="9">
    <location>
        <begin position="148"/>
        <end position="168"/>
    </location>
</feature>